<feature type="compositionally biased region" description="Polar residues" evidence="1">
    <location>
        <begin position="611"/>
        <end position="621"/>
    </location>
</feature>
<feature type="region of interest" description="Disordered" evidence="1">
    <location>
        <begin position="418"/>
        <end position="495"/>
    </location>
</feature>
<evidence type="ECO:0000313" key="2">
    <source>
        <dbReference type="EMBL" id="CAK0784670.1"/>
    </source>
</evidence>
<sequence length="774" mass="79582">MAEISSGKSLGGEEATASGHDLMVSQGQSLSSMLPDEGAGDLKGPPLVSGSRNGKGSSALPSEEAASQQAEAPRTVDQGLSTSIEPDRTAPANVPEIESPPAVLAAATGDALERGKGHESSEGAVTASGGRAGKPQAASTEPFTLQQQAVLAALMVVLKRAKLEGHVAYIAARARMICNNRGTMAVVQYIGDGEGLPSMSRIKQMLQRDDWDLLDLLAVQCNAAGFRPLQVFNRSVQCGAITECKAAHSRGAEAALARHQQVAELYRHFEEQSTPTTWSKGTFKLLVWREIPEPMAELIMLLPLLLAGLCKRCFRPSDTGQDATVDYAALDHLFPGVLDAMLQIPKRDCMCAKGLAKLSGPTKSALQEYKARAVASGQTFERVIRLEAAVLGWPKAGPPHTNRILEVMIDAEPIPVSSAGTKPAGVATGEITGRKSKAPAACDSPGSHSTKAASAAAGIDAVDRSSGRAGAAQPGSVPRKSGAHAAAGSAGNVPNAGSGRAAAGLSLKGLSLKGQPSSSEADTGGMGADGNPAVGTSASNAVAERSTAYGAPSDDNIWNATDGTSGKEQAFLAQSFPVMPCSATAAGTAAVGDHAGQLPALEAGRQPAEAGSTQVEASSSTHAAGAGKQQAAHGGHTPNVAQRTTKQATSSAAPAKPGRANTSSSELSLPRKNQRKLLPGNTIYKTAAVSATDDDRWYRLLALVRVLDRMATDSGTTITEAAKQRLHKAGLSCGPAEECCLEKLEELVIEAAHIDISEDLALSLPFHGSGALCI</sequence>
<proteinExistence type="predicted"/>
<accession>A0AAV1IFB2</accession>
<organism evidence="2 3">
    <name type="scientific">Coccomyxa viridis</name>
    <dbReference type="NCBI Taxonomy" id="1274662"/>
    <lineage>
        <taxon>Eukaryota</taxon>
        <taxon>Viridiplantae</taxon>
        <taxon>Chlorophyta</taxon>
        <taxon>core chlorophytes</taxon>
        <taxon>Trebouxiophyceae</taxon>
        <taxon>Trebouxiophyceae incertae sedis</taxon>
        <taxon>Coccomyxaceae</taxon>
        <taxon>Coccomyxa</taxon>
    </lineage>
</organism>
<dbReference type="EMBL" id="CAUYUE010000011">
    <property type="protein sequence ID" value="CAK0784670.1"/>
    <property type="molecule type" value="Genomic_DNA"/>
</dbReference>
<feature type="region of interest" description="Disordered" evidence="1">
    <location>
        <begin position="1"/>
        <end position="140"/>
    </location>
</feature>
<feature type="region of interest" description="Disordered" evidence="1">
    <location>
        <begin position="604"/>
        <end position="674"/>
    </location>
</feature>
<feature type="compositionally biased region" description="Low complexity" evidence="1">
    <location>
        <begin position="57"/>
        <end position="73"/>
    </location>
</feature>
<feature type="region of interest" description="Disordered" evidence="1">
    <location>
        <begin position="510"/>
        <end position="541"/>
    </location>
</feature>
<comment type="caution">
    <text evidence="2">The sequence shown here is derived from an EMBL/GenBank/DDBJ whole genome shotgun (WGS) entry which is preliminary data.</text>
</comment>
<dbReference type="Proteomes" id="UP001314263">
    <property type="component" value="Unassembled WGS sequence"/>
</dbReference>
<evidence type="ECO:0000256" key="1">
    <source>
        <dbReference type="SAM" id="MobiDB-lite"/>
    </source>
</evidence>
<evidence type="ECO:0000313" key="3">
    <source>
        <dbReference type="Proteomes" id="UP001314263"/>
    </source>
</evidence>
<keyword evidence="3" id="KW-1185">Reference proteome</keyword>
<feature type="compositionally biased region" description="Basic and acidic residues" evidence="1">
    <location>
        <begin position="111"/>
        <end position="121"/>
    </location>
</feature>
<gene>
    <name evidence="2" type="ORF">CVIRNUC_007874</name>
</gene>
<reference evidence="2 3" key="1">
    <citation type="submission" date="2023-10" db="EMBL/GenBank/DDBJ databases">
        <authorList>
            <person name="Maclean D."/>
            <person name="Macfadyen A."/>
        </authorList>
    </citation>
    <scope>NUCLEOTIDE SEQUENCE [LARGE SCALE GENOMIC DNA]</scope>
</reference>
<feature type="compositionally biased region" description="Low complexity" evidence="1">
    <location>
        <begin position="622"/>
        <end position="636"/>
    </location>
</feature>
<name>A0AAV1IFB2_9CHLO</name>
<dbReference type="AlphaFoldDB" id="A0AAV1IFB2"/>
<feature type="compositionally biased region" description="Low complexity" evidence="1">
    <location>
        <begin position="483"/>
        <end position="495"/>
    </location>
</feature>
<feature type="compositionally biased region" description="Polar residues" evidence="1">
    <location>
        <begin position="639"/>
        <end position="652"/>
    </location>
</feature>
<protein>
    <submittedName>
        <fullName evidence="2">Uncharacterized protein</fullName>
    </submittedName>
</protein>
<feature type="compositionally biased region" description="Low complexity" evidence="1">
    <location>
        <begin position="510"/>
        <end position="519"/>
    </location>
</feature>